<protein>
    <submittedName>
        <fullName evidence="1">DNA-binding NarL/FixJ family response regulator</fullName>
    </submittedName>
</protein>
<evidence type="ECO:0000313" key="2">
    <source>
        <dbReference type="Proteomes" id="UP000587760"/>
    </source>
</evidence>
<sequence>MKILLIADDDTLKKKISEHFKPKGHGIINYTNPLKGMNNFEEIEPEFVLFNATDFPRHWKIANYFLKQDIPHVNPVFILMVDDEFPMEEVCKAVYLGVDAIISDDYEGEEYLKHLDQLFARFYSSQVEIQQPLLLETPETRIDFMFMNPENFQLATGKLTQLSTEGAGFKPDKPEAVFPLVKGTILEGCSLRTEEGIITIKAEILNNSGIMDLRFLSFSDNGEELLKNYIRDKEQK</sequence>
<dbReference type="GO" id="GO:0003677">
    <property type="term" value="F:DNA binding"/>
    <property type="evidence" value="ECO:0007669"/>
    <property type="project" value="UniProtKB-KW"/>
</dbReference>
<dbReference type="RefSeq" id="WP_184744151.1">
    <property type="nucleotide sequence ID" value="NZ_JACHGJ010000001.1"/>
</dbReference>
<reference evidence="1 2" key="1">
    <citation type="submission" date="2020-08" db="EMBL/GenBank/DDBJ databases">
        <title>Genomic Encyclopedia of Type Strains, Phase IV (KMG-IV): sequencing the most valuable type-strain genomes for metagenomic binning, comparative biology and taxonomic classification.</title>
        <authorList>
            <person name="Goeker M."/>
        </authorList>
    </citation>
    <scope>NUCLEOTIDE SEQUENCE [LARGE SCALE GENOMIC DNA]</scope>
    <source>
        <strain evidence="1 2">DSM 2461</strain>
    </source>
</reference>
<dbReference type="Proteomes" id="UP000587760">
    <property type="component" value="Unassembled WGS sequence"/>
</dbReference>
<accession>A0A841R5T7</accession>
<dbReference type="AlphaFoldDB" id="A0A841R5T7"/>
<organism evidence="1 2">
    <name type="scientific">Spirochaeta isovalerica</name>
    <dbReference type="NCBI Taxonomy" id="150"/>
    <lineage>
        <taxon>Bacteria</taxon>
        <taxon>Pseudomonadati</taxon>
        <taxon>Spirochaetota</taxon>
        <taxon>Spirochaetia</taxon>
        <taxon>Spirochaetales</taxon>
        <taxon>Spirochaetaceae</taxon>
        <taxon>Spirochaeta</taxon>
    </lineage>
</organism>
<dbReference type="EMBL" id="JACHGJ010000001">
    <property type="protein sequence ID" value="MBB6479193.1"/>
    <property type="molecule type" value="Genomic_DNA"/>
</dbReference>
<evidence type="ECO:0000313" key="1">
    <source>
        <dbReference type="EMBL" id="MBB6479193.1"/>
    </source>
</evidence>
<keyword evidence="1" id="KW-0238">DNA-binding</keyword>
<proteinExistence type="predicted"/>
<name>A0A841R5T7_9SPIO</name>
<keyword evidence="2" id="KW-1185">Reference proteome</keyword>
<comment type="caution">
    <text evidence="1">The sequence shown here is derived from an EMBL/GenBank/DDBJ whole genome shotgun (WGS) entry which is preliminary data.</text>
</comment>
<gene>
    <name evidence="1" type="ORF">HNR50_000826</name>
</gene>